<keyword evidence="8" id="KW-0812">Transmembrane</keyword>
<comment type="caution">
    <text evidence="9">The sequence shown here is derived from an EMBL/GenBank/DDBJ whole genome shotgun (WGS) entry which is preliminary data.</text>
</comment>
<dbReference type="Gene3D" id="3.40.50.1110">
    <property type="entry name" value="SGNH hydrolase"/>
    <property type="match status" value="1"/>
</dbReference>
<evidence type="ECO:0000256" key="1">
    <source>
        <dbReference type="ARBA" id="ARBA00004613"/>
    </source>
</evidence>
<evidence type="ECO:0008006" key="11">
    <source>
        <dbReference type="Google" id="ProtNLM"/>
    </source>
</evidence>
<keyword evidence="6" id="KW-0442">Lipid degradation</keyword>
<keyword evidence="3" id="KW-0964">Secreted</keyword>
<evidence type="ECO:0000256" key="5">
    <source>
        <dbReference type="ARBA" id="ARBA00022801"/>
    </source>
</evidence>
<sequence length="403" mass="44398">MPWETGTASPSNAIARALQWSACCLVIVLSLGILFVEFLGFLSSGNSYLKIFDGGNNQPHVPCYFIFGDSTADDGNNNNLSTLSKSNYSPYGVDFPDGPTGRFTNGRLMVDFIAQFLGFDEFIPPFENLTGQDILKGVNYASASSGIRDETGTQTGQIISMNQQLRNHLTTVSRIAQILKSKSAAKEYLGKCVYTILTGSNDYINNYFVPSYYNTSSEYTLEHYADVLVKEYSEQLKTLHSYGARKVAVFGLGLLYKLPEIVAVYGSNSSIFDTAVKLFNSRLLAVVYGLNAQLTGATFTYINNYEISETISTDGLNTTGTCCQVVEGEGLCISGSTPCSNRSQYAFFDGYHPTEVIYEANARRAYKRMLSSDALPYDISHLEKLDQYGVDDATFFHTKLFAS</sequence>
<dbReference type="GO" id="GO:0005576">
    <property type="term" value="C:extracellular region"/>
    <property type="evidence" value="ECO:0007669"/>
    <property type="project" value="UniProtKB-SubCell"/>
</dbReference>
<keyword evidence="8" id="KW-0472">Membrane</keyword>
<dbReference type="InterPro" id="IPR035669">
    <property type="entry name" value="SGNH_plant_lipase-like"/>
</dbReference>
<dbReference type="PANTHER" id="PTHR45650">
    <property type="entry name" value="GDSL-LIKE LIPASE/ACYLHYDROLASE-RELATED"/>
    <property type="match status" value="1"/>
</dbReference>
<keyword evidence="8" id="KW-1133">Transmembrane helix</keyword>
<keyword evidence="5" id="KW-0378">Hydrolase</keyword>
<keyword evidence="7" id="KW-0443">Lipid metabolism</keyword>
<dbReference type="Proteomes" id="UP001346149">
    <property type="component" value="Unassembled WGS sequence"/>
</dbReference>
<feature type="transmembrane region" description="Helical" evidence="8">
    <location>
        <begin position="17"/>
        <end position="42"/>
    </location>
</feature>
<gene>
    <name evidence="9" type="ORF">SAY86_009934</name>
</gene>
<protein>
    <recommendedName>
        <fullName evidence="11">GDSL esterase/lipase</fullName>
    </recommendedName>
</protein>
<evidence type="ECO:0000256" key="3">
    <source>
        <dbReference type="ARBA" id="ARBA00022525"/>
    </source>
</evidence>
<dbReference type="GO" id="GO:0016788">
    <property type="term" value="F:hydrolase activity, acting on ester bonds"/>
    <property type="evidence" value="ECO:0007669"/>
    <property type="project" value="InterPro"/>
</dbReference>
<organism evidence="9 10">
    <name type="scientific">Trapa natans</name>
    <name type="common">Water chestnut</name>
    <dbReference type="NCBI Taxonomy" id="22666"/>
    <lineage>
        <taxon>Eukaryota</taxon>
        <taxon>Viridiplantae</taxon>
        <taxon>Streptophyta</taxon>
        <taxon>Embryophyta</taxon>
        <taxon>Tracheophyta</taxon>
        <taxon>Spermatophyta</taxon>
        <taxon>Magnoliopsida</taxon>
        <taxon>eudicotyledons</taxon>
        <taxon>Gunneridae</taxon>
        <taxon>Pentapetalae</taxon>
        <taxon>rosids</taxon>
        <taxon>malvids</taxon>
        <taxon>Myrtales</taxon>
        <taxon>Lythraceae</taxon>
        <taxon>Trapa</taxon>
    </lineage>
</organism>
<dbReference type="GO" id="GO:0016042">
    <property type="term" value="P:lipid catabolic process"/>
    <property type="evidence" value="ECO:0007669"/>
    <property type="project" value="UniProtKB-KW"/>
</dbReference>
<dbReference type="AlphaFoldDB" id="A0AAN7KZD0"/>
<evidence type="ECO:0000256" key="7">
    <source>
        <dbReference type="ARBA" id="ARBA00023098"/>
    </source>
</evidence>
<evidence type="ECO:0000256" key="4">
    <source>
        <dbReference type="ARBA" id="ARBA00022729"/>
    </source>
</evidence>
<evidence type="ECO:0000256" key="6">
    <source>
        <dbReference type="ARBA" id="ARBA00022963"/>
    </source>
</evidence>
<proteinExistence type="inferred from homology"/>
<reference evidence="9 10" key="1">
    <citation type="journal article" date="2023" name="Hortic Res">
        <title>Pangenome of water caltrop reveals structural variations and asymmetric subgenome divergence after allopolyploidization.</title>
        <authorList>
            <person name="Zhang X."/>
            <person name="Chen Y."/>
            <person name="Wang L."/>
            <person name="Yuan Y."/>
            <person name="Fang M."/>
            <person name="Shi L."/>
            <person name="Lu R."/>
            <person name="Comes H.P."/>
            <person name="Ma Y."/>
            <person name="Chen Y."/>
            <person name="Huang G."/>
            <person name="Zhou Y."/>
            <person name="Zheng Z."/>
            <person name="Qiu Y."/>
        </authorList>
    </citation>
    <scope>NUCLEOTIDE SEQUENCE [LARGE SCALE GENOMIC DNA]</scope>
    <source>
        <strain evidence="9">F231</strain>
    </source>
</reference>
<dbReference type="PANTHER" id="PTHR45650:SF3">
    <property type="entry name" value="OS01G0748500 PROTEIN"/>
    <property type="match status" value="1"/>
</dbReference>
<dbReference type="EMBL" id="JAXQNO010000019">
    <property type="protein sequence ID" value="KAK4774999.1"/>
    <property type="molecule type" value="Genomic_DNA"/>
</dbReference>
<dbReference type="InterPro" id="IPR051238">
    <property type="entry name" value="GDSL_esterase/lipase"/>
</dbReference>
<keyword evidence="10" id="KW-1185">Reference proteome</keyword>
<comment type="similarity">
    <text evidence="2">Belongs to the 'GDSL' lipolytic enzyme family.</text>
</comment>
<evidence type="ECO:0000256" key="2">
    <source>
        <dbReference type="ARBA" id="ARBA00008668"/>
    </source>
</evidence>
<accession>A0AAN7KZD0</accession>
<evidence type="ECO:0000256" key="8">
    <source>
        <dbReference type="SAM" id="Phobius"/>
    </source>
</evidence>
<comment type="subcellular location">
    <subcellularLocation>
        <location evidence="1">Secreted</location>
    </subcellularLocation>
</comment>
<dbReference type="CDD" id="cd01837">
    <property type="entry name" value="SGNH_plant_lipase_like"/>
    <property type="match status" value="1"/>
</dbReference>
<dbReference type="InterPro" id="IPR001087">
    <property type="entry name" value="GDSL"/>
</dbReference>
<evidence type="ECO:0000313" key="10">
    <source>
        <dbReference type="Proteomes" id="UP001346149"/>
    </source>
</evidence>
<evidence type="ECO:0000313" key="9">
    <source>
        <dbReference type="EMBL" id="KAK4774999.1"/>
    </source>
</evidence>
<dbReference type="InterPro" id="IPR036514">
    <property type="entry name" value="SGNH_hydro_sf"/>
</dbReference>
<dbReference type="Pfam" id="PF00657">
    <property type="entry name" value="Lipase_GDSL"/>
    <property type="match status" value="1"/>
</dbReference>
<keyword evidence="4" id="KW-0732">Signal</keyword>
<name>A0AAN7KZD0_TRANT</name>